<organism evidence="1 2">
    <name type="scientific">Iodobacter ciconiae</name>
    <dbReference type="NCBI Taxonomy" id="2496266"/>
    <lineage>
        <taxon>Bacteria</taxon>
        <taxon>Pseudomonadati</taxon>
        <taxon>Pseudomonadota</taxon>
        <taxon>Betaproteobacteria</taxon>
        <taxon>Neisseriales</taxon>
        <taxon>Chitinibacteraceae</taxon>
        <taxon>Iodobacter</taxon>
    </lineage>
</organism>
<accession>A0A3S8ZTA3</accession>
<evidence type="ECO:0000313" key="2">
    <source>
        <dbReference type="Proteomes" id="UP000282438"/>
    </source>
</evidence>
<sequence length="278" mass="31993">MDHIFAKIKGHVKKLHFKIISDHTLFDTIQIDLDACVVYDPDHNLDEDAWFKVEQFTKQPFCSLDFIKADFDSKDYEDLQKAQFSKIAYIFSTQGDDFYFQKISPSLFICKKFIAFGEAAKIEENENRLVVNTKPDAVYFKNSDTLVFRNIATISSIFNGIDQLFKEATKEEVSQFLKLPFISLINDYNVDSVSKPNRKRIALAMETLAKMSDQDRTDIFAYINGYCSDTLNFDAATGNINISKDNDLKLLIYAIEQRFYTTLIGHEKRLANSIQAVN</sequence>
<reference evidence="1 2" key="1">
    <citation type="submission" date="2018-12" db="EMBL/GenBank/DDBJ databases">
        <title>Complete genome sequence of Iodobacter sp. H11R3.</title>
        <authorList>
            <person name="Bae J.-W."/>
        </authorList>
    </citation>
    <scope>NUCLEOTIDE SEQUENCE [LARGE SCALE GENOMIC DNA]</scope>
    <source>
        <strain evidence="1 2">H11R3</strain>
    </source>
</reference>
<name>A0A3S8ZTA3_9NEIS</name>
<gene>
    <name evidence="1" type="ORF">EJO50_09700</name>
</gene>
<keyword evidence="2" id="KW-1185">Reference proteome</keyword>
<dbReference type="OrthoDB" id="8617654at2"/>
<evidence type="ECO:0000313" key="1">
    <source>
        <dbReference type="EMBL" id="AZN36740.1"/>
    </source>
</evidence>
<dbReference type="Proteomes" id="UP000282438">
    <property type="component" value="Chromosome"/>
</dbReference>
<dbReference type="KEGG" id="iod:EJO50_09700"/>
<proteinExistence type="predicted"/>
<dbReference type="AlphaFoldDB" id="A0A3S8ZTA3"/>
<dbReference type="RefSeq" id="WP_125973714.1">
    <property type="nucleotide sequence ID" value="NZ_CP034433.1"/>
</dbReference>
<protein>
    <submittedName>
        <fullName evidence="1">ATP F0F1 synthase synthase</fullName>
    </submittedName>
</protein>
<dbReference type="EMBL" id="CP034433">
    <property type="protein sequence ID" value="AZN36740.1"/>
    <property type="molecule type" value="Genomic_DNA"/>
</dbReference>